<feature type="compositionally biased region" description="Polar residues" evidence="1">
    <location>
        <begin position="722"/>
        <end position="738"/>
    </location>
</feature>
<gene>
    <name evidence="2" type="ORF">CONPUDRAFT_154840</name>
</gene>
<feature type="region of interest" description="Disordered" evidence="1">
    <location>
        <begin position="698"/>
        <end position="820"/>
    </location>
</feature>
<evidence type="ECO:0000313" key="2">
    <source>
        <dbReference type="EMBL" id="EIW80851.1"/>
    </source>
</evidence>
<feature type="compositionally biased region" description="Acidic residues" evidence="1">
    <location>
        <begin position="190"/>
        <end position="206"/>
    </location>
</feature>
<feature type="compositionally biased region" description="Low complexity" evidence="1">
    <location>
        <begin position="8"/>
        <end position="21"/>
    </location>
</feature>
<protein>
    <submittedName>
        <fullName evidence="2">Uncharacterized protein</fullName>
    </submittedName>
</protein>
<reference evidence="3" key="1">
    <citation type="journal article" date="2012" name="Science">
        <title>The Paleozoic origin of enzymatic lignin decomposition reconstructed from 31 fungal genomes.</title>
        <authorList>
            <person name="Floudas D."/>
            <person name="Binder M."/>
            <person name="Riley R."/>
            <person name="Barry K."/>
            <person name="Blanchette R.A."/>
            <person name="Henrissat B."/>
            <person name="Martinez A.T."/>
            <person name="Otillar R."/>
            <person name="Spatafora J.W."/>
            <person name="Yadav J.S."/>
            <person name="Aerts A."/>
            <person name="Benoit I."/>
            <person name="Boyd A."/>
            <person name="Carlson A."/>
            <person name="Copeland A."/>
            <person name="Coutinho P.M."/>
            <person name="de Vries R.P."/>
            <person name="Ferreira P."/>
            <person name="Findley K."/>
            <person name="Foster B."/>
            <person name="Gaskell J."/>
            <person name="Glotzer D."/>
            <person name="Gorecki P."/>
            <person name="Heitman J."/>
            <person name="Hesse C."/>
            <person name="Hori C."/>
            <person name="Igarashi K."/>
            <person name="Jurgens J.A."/>
            <person name="Kallen N."/>
            <person name="Kersten P."/>
            <person name="Kohler A."/>
            <person name="Kuees U."/>
            <person name="Kumar T.K.A."/>
            <person name="Kuo A."/>
            <person name="LaButti K."/>
            <person name="Larrondo L.F."/>
            <person name="Lindquist E."/>
            <person name="Ling A."/>
            <person name="Lombard V."/>
            <person name="Lucas S."/>
            <person name="Lundell T."/>
            <person name="Martin R."/>
            <person name="McLaughlin D.J."/>
            <person name="Morgenstern I."/>
            <person name="Morin E."/>
            <person name="Murat C."/>
            <person name="Nagy L.G."/>
            <person name="Nolan M."/>
            <person name="Ohm R.A."/>
            <person name="Patyshakuliyeva A."/>
            <person name="Rokas A."/>
            <person name="Ruiz-Duenas F.J."/>
            <person name="Sabat G."/>
            <person name="Salamov A."/>
            <person name="Samejima M."/>
            <person name="Schmutz J."/>
            <person name="Slot J.C."/>
            <person name="St John F."/>
            <person name="Stenlid J."/>
            <person name="Sun H."/>
            <person name="Sun S."/>
            <person name="Syed K."/>
            <person name="Tsang A."/>
            <person name="Wiebenga A."/>
            <person name="Young D."/>
            <person name="Pisabarro A."/>
            <person name="Eastwood D.C."/>
            <person name="Martin F."/>
            <person name="Cullen D."/>
            <person name="Grigoriev I.V."/>
            <person name="Hibbett D.S."/>
        </authorList>
    </citation>
    <scope>NUCLEOTIDE SEQUENCE [LARGE SCALE GENOMIC DNA]</scope>
    <source>
        <strain evidence="3">RWD-64-598 SS2</strain>
    </source>
</reference>
<feature type="region of interest" description="Disordered" evidence="1">
    <location>
        <begin position="1"/>
        <end position="223"/>
    </location>
</feature>
<sequence>MPQVTRSTRATAPLKAPTAAPNQPRRTSTRKTPVAASAAGKKAAGKKLGAARRGRPRKQVCDDEDVPSAEEVDEADDVAMDVDEEEKDDDHDDPDTSRLSPLPPSSPPPPTSDDEDEPPVKSKRGRKAQPPSYVEEADDEEPEEEATSVKRKRGRKAPTQGYVDEDDEEEEEPHAKRGKGKGKATHQAELGDDVDEDRDEDEDAEVPEPTAKSKGSRKRGPLSRNEIQQIAEAGADINKILHPLMDETGKDVVTLLKAMKIVVPGTRQTTLHNMFQAYGPKIGKYADAPDRNAKISAWYNKTIKNAKEDSQATAQVRTAAQELIAAARESWENSLTHIISGQGKLPKSLGHVLRYFADEAVRTLAMDNIEVTGICINKRLNVKGAGSAIFASDPTLFAVLEKKGIDIQSITKYMGAVSITHSIEAGCQVELPNIFKAADPTIAAVPAPAAHTARAARIARAAGAHAAAPAPAAATLAPAAGPSYEANSPGPRDQLRSVAANMLCTKFQEAGFDGTRMVYKNYCSKAVAFFIVLRNWSMCMADRPLGCDAFVLNNVQHEALWALTHDWVETQEPDRIRTLSPSFPYKTPREADRIGKSPDPTDYEQDLKADPLTFTRWNSAAIAKWKKGDDGYFPLVIANDGTYLMYVYRCNGVKNFMQNIPSGGPSTVVAVVEDGMLNNADDDYVPTSDPAEQALEMVHQSSTARHAHGPVAAPGGLKPRTMQPQQSVRSQPSTQQQVPHHLARALEQPRVQSRGDVHSSQAPQARNMPVVAPPPIRMDTRPPALGPARPSSAAREAGPSIQPYHSGQAPGRYASGSVQVASSGHYVRGATETRLMADEYSDEEQGYPNG</sequence>
<feature type="compositionally biased region" description="Acidic residues" evidence="1">
    <location>
        <begin position="62"/>
        <end position="93"/>
    </location>
</feature>
<dbReference type="PANTHER" id="PTHR48125:SF10">
    <property type="entry name" value="OS12G0136300 PROTEIN"/>
    <property type="match status" value="1"/>
</dbReference>
<dbReference type="AlphaFoldDB" id="A0A5M3MQR0"/>
<dbReference type="PANTHER" id="PTHR48125">
    <property type="entry name" value="LP07818P1"/>
    <property type="match status" value="1"/>
</dbReference>
<feature type="compositionally biased region" description="Basic residues" evidence="1">
    <location>
        <begin position="43"/>
        <end position="58"/>
    </location>
</feature>
<accession>A0A5M3MQR0</accession>
<dbReference type="Proteomes" id="UP000053558">
    <property type="component" value="Unassembled WGS sequence"/>
</dbReference>
<proteinExistence type="predicted"/>
<comment type="caution">
    <text evidence="2">The sequence shown here is derived from an EMBL/GenBank/DDBJ whole genome shotgun (WGS) entry which is preliminary data.</text>
</comment>
<feature type="compositionally biased region" description="Pro residues" evidence="1">
    <location>
        <begin position="101"/>
        <end position="111"/>
    </location>
</feature>
<feature type="compositionally biased region" description="Acidic residues" evidence="1">
    <location>
        <begin position="163"/>
        <end position="172"/>
    </location>
</feature>
<feature type="compositionally biased region" description="Acidic residues" evidence="1">
    <location>
        <begin position="135"/>
        <end position="146"/>
    </location>
</feature>
<evidence type="ECO:0000256" key="1">
    <source>
        <dbReference type="SAM" id="MobiDB-lite"/>
    </source>
</evidence>
<dbReference type="KEGG" id="cput:CONPUDRAFT_154840"/>
<dbReference type="GeneID" id="19203333"/>
<dbReference type="RefSeq" id="XP_007769686.1">
    <property type="nucleotide sequence ID" value="XM_007771496.1"/>
</dbReference>
<keyword evidence="3" id="KW-1185">Reference proteome</keyword>
<evidence type="ECO:0000313" key="3">
    <source>
        <dbReference type="Proteomes" id="UP000053558"/>
    </source>
</evidence>
<organism evidence="2 3">
    <name type="scientific">Coniophora puteana (strain RWD-64-598)</name>
    <name type="common">Brown rot fungus</name>
    <dbReference type="NCBI Taxonomy" id="741705"/>
    <lineage>
        <taxon>Eukaryota</taxon>
        <taxon>Fungi</taxon>
        <taxon>Dikarya</taxon>
        <taxon>Basidiomycota</taxon>
        <taxon>Agaricomycotina</taxon>
        <taxon>Agaricomycetes</taxon>
        <taxon>Agaricomycetidae</taxon>
        <taxon>Boletales</taxon>
        <taxon>Coniophorineae</taxon>
        <taxon>Coniophoraceae</taxon>
        <taxon>Coniophora</taxon>
    </lineage>
</organism>
<name>A0A5M3MQR0_CONPW</name>
<dbReference type="EMBL" id="JH711579">
    <property type="protein sequence ID" value="EIW80851.1"/>
    <property type="molecule type" value="Genomic_DNA"/>
</dbReference>